<dbReference type="GO" id="GO:0005737">
    <property type="term" value="C:cytoplasm"/>
    <property type="evidence" value="ECO:0007669"/>
    <property type="project" value="TreeGrafter"/>
</dbReference>
<reference evidence="2" key="1">
    <citation type="submission" date="2023-07" db="EMBL/GenBank/DDBJ databases">
        <authorList>
            <consortium name="AG Swart"/>
            <person name="Singh M."/>
            <person name="Singh A."/>
            <person name="Seah K."/>
            <person name="Emmerich C."/>
        </authorList>
    </citation>
    <scope>NUCLEOTIDE SEQUENCE</scope>
    <source>
        <strain evidence="2">DP1</strain>
    </source>
</reference>
<dbReference type="Pfam" id="PF01633">
    <property type="entry name" value="Choline_kinase"/>
    <property type="match status" value="1"/>
</dbReference>
<dbReference type="SUPFAM" id="SSF56112">
    <property type="entry name" value="Protein kinase-like (PK-like)"/>
    <property type="match status" value="1"/>
</dbReference>
<dbReference type="Proteomes" id="UP001295684">
    <property type="component" value="Unassembled WGS sequence"/>
</dbReference>
<dbReference type="GO" id="GO:0004103">
    <property type="term" value="F:choline kinase activity"/>
    <property type="evidence" value="ECO:0007669"/>
    <property type="project" value="TreeGrafter"/>
</dbReference>
<protein>
    <recommendedName>
        <fullName evidence="4">Choline kinase</fullName>
    </recommendedName>
</protein>
<dbReference type="AlphaFoldDB" id="A0AAD1XIQ6"/>
<dbReference type="Gene3D" id="3.30.200.20">
    <property type="entry name" value="Phosphorylase Kinase, domain 1"/>
    <property type="match status" value="1"/>
</dbReference>
<dbReference type="PANTHER" id="PTHR22603">
    <property type="entry name" value="CHOLINE/ETHANOALAMINE KINASE"/>
    <property type="match status" value="1"/>
</dbReference>
<keyword evidence="3" id="KW-1185">Reference proteome</keyword>
<dbReference type="GO" id="GO:0004305">
    <property type="term" value="F:ethanolamine kinase activity"/>
    <property type="evidence" value="ECO:0007669"/>
    <property type="project" value="TreeGrafter"/>
</dbReference>
<sequence length="370" mass="43652">MKDSVEDIAAILNLHTDSIIFTNFFSEEDSKADFEFTPDTISNVTKMPGASNVTYKVDFKVNGNSHSIIYRKFTNKLVDFRIENLIFQTLSDNKEGPYCFYQCNKYRIEEYIPSRTISIFELRNLNFMKEITSHFASFHCNNRIQEGVTSLIESQKTCLELFLENWWKQIKDKIKDIRNALKRDDYSTIFEDFVSEYYREGFEDYWRSLLPQCDDKIVAHTDAQETNILLLKAKPLKTATIKCMLIDYEYAGIVERSWDLANYYIETMLSNCEYDEYPWLQIYPENRMSPIELEQLVDYYIQAIIDLDGPTINRDEFLKEVKSMVVLINYYWGAWAMASLEMDTINDDDLYFEAAKIRLQLIDIAKENLS</sequence>
<proteinExistence type="inferred from homology"/>
<dbReference type="PANTHER" id="PTHR22603:SF93">
    <property type="entry name" value="RE24176P"/>
    <property type="match status" value="1"/>
</dbReference>
<gene>
    <name evidence="2" type="ORF">ECRASSUSDP1_LOCUS14737</name>
</gene>
<evidence type="ECO:0000256" key="1">
    <source>
        <dbReference type="ARBA" id="ARBA00038211"/>
    </source>
</evidence>
<comment type="similarity">
    <text evidence="1">Belongs to the choline/ethanolamine kinase family.</text>
</comment>
<dbReference type="GO" id="GO:0006646">
    <property type="term" value="P:phosphatidylethanolamine biosynthetic process"/>
    <property type="evidence" value="ECO:0007669"/>
    <property type="project" value="TreeGrafter"/>
</dbReference>
<evidence type="ECO:0000313" key="3">
    <source>
        <dbReference type="Proteomes" id="UP001295684"/>
    </source>
</evidence>
<name>A0AAD1XIQ6_EUPCR</name>
<dbReference type="Gene3D" id="3.90.1200.10">
    <property type="match status" value="1"/>
</dbReference>
<evidence type="ECO:0000313" key="2">
    <source>
        <dbReference type="EMBL" id="CAI2373391.1"/>
    </source>
</evidence>
<dbReference type="InterPro" id="IPR011009">
    <property type="entry name" value="Kinase-like_dom_sf"/>
</dbReference>
<evidence type="ECO:0008006" key="4">
    <source>
        <dbReference type="Google" id="ProtNLM"/>
    </source>
</evidence>
<accession>A0AAD1XIQ6</accession>
<organism evidence="2 3">
    <name type="scientific">Euplotes crassus</name>
    <dbReference type="NCBI Taxonomy" id="5936"/>
    <lineage>
        <taxon>Eukaryota</taxon>
        <taxon>Sar</taxon>
        <taxon>Alveolata</taxon>
        <taxon>Ciliophora</taxon>
        <taxon>Intramacronucleata</taxon>
        <taxon>Spirotrichea</taxon>
        <taxon>Hypotrichia</taxon>
        <taxon>Euplotida</taxon>
        <taxon>Euplotidae</taxon>
        <taxon>Moneuplotes</taxon>
    </lineage>
</organism>
<dbReference type="EMBL" id="CAMPGE010014736">
    <property type="protein sequence ID" value="CAI2373391.1"/>
    <property type="molecule type" value="Genomic_DNA"/>
</dbReference>
<comment type="caution">
    <text evidence="2">The sequence shown here is derived from an EMBL/GenBank/DDBJ whole genome shotgun (WGS) entry which is preliminary data.</text>
</comment>